<evidence type="ECO:0000313" key="1">
    <source>
        <dbReference type="EMBL" id="MBB3111989.1"/>
    </source>
</evidence>
<name>A0A7W5FPF9_9BACL</name>
<sequence>MMIYNGDKIENHEIQYYYDSIFQKLTNRINGFHFHNDDSLYWANAMFQKFKIQFYSVMQLTYKMTRNPNNQYEYLDIASINSIIRSCFETFLIFEYIYTQPSSAHEKKLRLLLYQYHGYKDARRMIDKKSEQYKEYSEVCNDLKTSILNMSCFSTLPEKKRSDLLFDSWKPSWNQIVAGTKFSTLMGKDEYGKMSWHVHNTFAALNNVDYYYRHLDEYDFDAINLQLYMVASHFIQSMLLQFEITIDLFSEDELGIISEFLLLSTKESMEH</sequence>
<organism evidence="1 2">
    <name type="scientific">Paenibacillus phyllosphaerae</name>
    <dbReference type="NCBI Taxonomy" id="274593"/>
    <lineage>
        <taxon>Bacteria</taxon>
        <taxon>Bacillati</taxon>
        <taxon>Bacillota</taxon>
        <taxon>Bacilli</taxon>
        <taxon>Bacillales</taxon>
        <taxon>Paenibacillaceae</taxon>
        <taxon>Paenibacillus</taxon>
    </lineage>
</organism>
<dbReference type="RefSeq" id="WP_183601825.1">
    <property type="nucleotide sequence ID" value="NZ_JACHXK010000009.1"/>
</dbReference>
<evidence type="ECO:0000313" key="2">
    <source>
        <dbReference type="Proteomes" id="UP000570361"/>
    </source>
</evidence>
<protein>
    <submittedName>
        <fullName evidence="1">Uncharacterized protein</fullName>
    </submittedName>
</protein>
<dbReference type="AlphaFoldDB" id="A0A7W5FPF9"/>
<reference evidence="1 2" key="1">
    <citation type="submission" date="2020-08" db="EMBL/GenBank/DDBJ databases">
        <title>Genomic Encyclopedia of Type Strains, Phase III (KMG-III): the genomes of soil and plant-associated and newly described type strains.</title>
        <authorList>
            <person name="Whitman W."/>
        </authorList>
    </citation>
    <scope>NUCLEOTIDE SEQUENCE [LARGE SCALE GENOMIC DNA]</scope>
    <source>
        <strain evidence="1 2">CECT 5862</strain>
    </source>
</reference>
<gene>
    <name evidence="1" type="ORF">FHS18_004057</name>
</gene>
<proteinExistence type="predicted"/>
<dbReference type="Proteomes" id="UP000570361">
    <property type="component" value="Unassembled WGS sequence"/>
</dbReference>
<dbReference type="EMBL" id="JACHXK010000009">
    <property type="protein sequence ID" value="MBB3111989.1"/>
    <property type="molecule type" value="Genomic_DNA"/>
</dbReference>
<accession>A0A7W5FPF9</accession>
<keyword evidence="2" id="KW-1185">Reference proteome</keyword>
<comment type="caution">
    <text evidence="1">The sequence shown here is derived from an EMBL/GenBank/DDBJ whole genome shotgun (WGS) entry which is preliminary data.</text>
</comment>